<dbReference type="GO" id="GO:0005634">
    <property type="term" value="C:nucleus"/>
    <property type="evidence" value="ECO:0007669"/>
    <property type="project" value="UniProtKB-SubCell"/>
</dbReference>
<comment type="caution">
    <text evidence="6">The sequence shown here is derived from an EMBL/GenBank/DDBJ whole genome shotgun (WGS) entry which is preliminary data.</text>
</comment>
<dbReference type="Gene3D" id="3.30.2380.10">
    <property type="entry name" value="CGI121/TPRKB"/>
    <property type="match status" value="2"/>
</dbReference>
<dbReference type="EMBL" id="JAATIP010000097">
    <property type="protein sequence ID" value="KAF4374186.1"/>
    <property type="molecule type" value="Genomic_DNA"/>
</dbReference>
<evidence type="ECO:0000256" key="4">
    <source>
        <dbReference type="ARBA" id="ARBA00023242"/>
    </source>
</evidence>
<dbReference type="Pfam" id="PF08617">
    <property type="entry name" value="CGI-121"/>
    <property type="match status" value="1"/>
</dbReference>
<dbReference type="GO" id="GO:0005829">
    <property type="term" value="C:cytosol"/>
    <property type="evidence" value="ECO:0007669"/>
    <property type="project" value="TreeGrafter"/>
</dbReference>
<proteinExistence type="inferred from homology"/>
<gene>
    <name evidence="6" type="ORF">F8388_022952</name>
</gene>
<dbReference type="GO" id="GO:0002949">
    <property type="term" value="P:tRNA threonylcarbamoyladenosine modification"/>
    <property type="evidence" value="ECO:0007669"/>
    <property type="project" value="TreeGrafter"/>
</dbReference>
<evidence type="ECO:0000313" key="7">
    <source>
        <dbReference type="Proteomes" id="UP000525078"/>
    </source>
</evidence>
<sequence length="208" mass="22758">KIPNSKPKESQNLHSSLHCRCTNKRKLNSTALSYSSTHLDDGVSHLLKSTVPRQDILFFESSFSLPSLLVLRGFGEPAMKVFQVNGETLALALYSDVTNAKELQDSMQAGTLEPEVAFLNASLITESLKRCGISESSSYVLAARFNASPDEMKGVEKLINGKQIDLEELGVRADQAQILKQYKISSVELRVSSLADAITSRIAARDAL</sequence>
<reference evidence="6 7" key="1">
    <citation type="journal article" date="2020" name="bioRxiv">
        <title>Sequence and annotation of 42 cannabis genomes reveals extensive copy number variation in cannabinoid synthesis and pathogen resistance genes.</title>
        <authorList>
            <person name="Mckernan K.J."/>
            <person name="Helbert Y."/>
            <person name="Kane L.T."/>
            <person name="Ebling H."/>
            <person name="Zhang L."/>
            <person name="Liu B."/>
            <person name="Eaton Z."/>
            <person name="Mclaughlin S."/>
            <person name="Kingan S."/>
            <person name="Baybayan P."/>
            <person name="Concepcion G."/>
            <person name="Jordan M."/>
            <person name="Riva A."/>
            <person name="Barbazuk W."/>
            <person name="Harkins T."/>
        </authorList>
    </citation>
    <scope>NUCLEOTIDE SEQUENCE [LARGE SCALE GENOMIC DNA]</scope>
    <source>
        <strain evidence="7">cv. Jamaican Lion 4</strain>
        <tissue evidence="6">Leaf</tissue>
    </source>
</reference>
<evidence type="ECO:0000313" key="6">
    <source>
        <dbReference type="EMBL" id="KAF4374186.1"/>
    </source>
</evidence>
<dbReference type="GO" id="GO:0000408">
    <property type="term" value="C:EKC/KEOPS complex"/>
    <property type="evidence" value="ECO:0007669"/>
    <property type="project" value="TreeGrafter"/>
</dbReference>
<feature type="non-terminal residue" evidence="6">
    <location>
        <position position="208"/>
    </location>
</feature>
<dbReference type="PANTHER" id="PTHR15840:SF10">
    <property type="entry name" value="EKC_KEOPS COMPLEX SUBUNIT TPRKB"/>
    <property type="match status" value="1"/>
</dbReference>
<comment type="similarity">
    <text evidence="2 5">Belongs to the CGI121/TPRKB family.</text>
</comment>
<keyword evidence="3" id="KW-0819">tRNA processing</keyword>
<evidence type="ECO:0000256" key="2">
    <source>
        <dbReference type="ARBA" id="ARBA00005546"/>
    </source>
</evidence>
<dbReference type="AlphaFoldDB" id="A0A7J6FTW7"/>
<organism evidence="6 7">
    <name type="scientific">Cannabis sativa</name>
    <name type="common">Hemp</name>
    <name type="synonym">Marijuana</name>
    <dbReference type="NCBI Taxonomy" id="3483"/>
    <lineage>
        <taxon>Eukaryota</taxon>
        <taxon>Viridiplantae</taxon>
        <taxon>Streptophyta</taxon>
        <taxon>Embryophyta</taxon>
        <taxon>Tracheophyta</taxon>
        <taxon>Spermatophyta</taxon>
        <taxon>Magnoliopsida</taxon>
        <taxon>eudicotyledons</taxon>
        <taxon>Gunneridae</taxon>
        <taxon>Pentapetalae</taxon>
        <taxon>rosids</taxon>
        <taxon>fabids</taxon>
        <taxon>Rosales</taxon>
        <taxon>Cannabaceae</taxon>
        <taxon>Cannabis</taxon>
    </lineage>
</organism>
<dbReference type="InterPro" id="IPR036504">
    <property type="entry name" value="CGI121/TPRKB_sf"/>
</dbReference>
<dbReference type="SUPFAM" id="SSF143870">
    <property type="entry name" value="PF0523-like"/>
    <property type="match status" value="1"/>
</dbReference>
<name>A0A7J6FTW7_CANSA</name>
<evidence type="ECO:0000256" key="1">
    <source>
        <dbReference type="ARBA" id="ARBA00004123"/>
    </source>
</evidence>
<dbReference type="InterPro" id="IPR013926">
    <property type="entry name" value="CGI121/TPRKB"/>
</dbReference>
<accession>A0A7J6FTW7</accession>
<dbReference type="Proteomes" id="UP000525078">
    <property type="component" value="Unassembled WGS sequence"/>
</dbReference>
<evidence type="ECO:0000256" key="5">
    <source>
        <dbReference type="RuleBase" id="RU004398"/>
    </source>
</evidence>
<protein>
    <submittedName>
        <fullName evidence="6">Uncharacterized protein</fullName>
    </submittedName>
</protein>
<dbReference type="PANTHER" id="PTHR15840">
    <property type="entry name" value="CGI-121 FAMILY MEMBER"/>
    <property type="match status" value="1"/>
</dbReference>
<keyword evidence="4 5" id="KW-0539">Nucleus</keyword>
<comment type="subcellular location">
    <subcellularLocation>
        <location evidence="1">Nucleus</location>
    </subcellularLocation>
</comment>
<evidence type="ECO:0000256" key="3">
    <source>
        <dbReference type="ARBA" id="ARBA00022694"/>
    </source>
</evidence>